<organism evidence="1">
    <name type="scientific">hydrothermal vent metagenome</name>
    <dbReference type="NCBI Taxonomy" id="652676"/>
    <lineage>
        <taxon>unclassified sequences</taxon>
        <taxon>metagenomes</taxon>
        <taxon>ecological metagenomes</taxon>
    </lineage>
</organism>
<proteinExistence type="predicted"/>
<gene>
    <name evidence="1" type="ORF">MNBD_ALPHA12-637</name>
</gene>
<evidence type="ECO:0000313" key="1">
    <source>
        <dbReference type="EMBL" id="VAW15528.1"/>
    </source>
</evidence>
<dbReference type="AlphaFoldDB" id="A0A3B0TBW4"/>
<protein>
    <submittedName>
        <fullName evidence="1">Uncharacterized protein</fullName>
    </submittedName>
</protein>
<name>A0A3B0TBW4_9ZZZZ</name>
<accession>A0A3B0TBW4</accession>
<sequence length="85" mass="9288">MAQLSELEQIVLGAFRVTGFFGKTPKRNVSRKSSGVWRNVQASGQELSLDEIASALDALAQKGLLRFDQGVAFLTDAGYEEILNQ</sequence>
<dbReference type="EMBL" id="UOEO01000034">
    <property type="protein sequence ID" value="VAW15528.1"/>
    <property type="molecule type" value="Genomic_DNA"/>
</dbReference>
<reference evidence="1" key="1">
    <citation type="submission" date="2018-06" db="EMBL/GenBank/DDBJ databases">
        <authorList>
            <person name="Zhirakovskaya E."/>
        </authorList>
    </citation>
    <scope>NUCLEOTIDE SEQUENCE</scope>
</reference>